<name>A0A7W9AQ49_9SPHN</name>
<protein>
    <submittedName>
        <fullName evidence="1">Uncharacterized protein</fullName>
    </submittedName>
</protein>
<organism evidence="1 2">
    <name type="scientific">Sphingomonas yantingensis</name>
    <dbReference type="NCBI Taxonomy" id="1241761"/>
    <lineage>
        <taxon>Bacteria</taxon>
        <taxon>Pseudomonadati</taxon>
        <taxon>Pseudomonadota</taxon>
        <taxon>Alphaproteobacteria</taxon>
        <taxon>Sphingomonadales</taxon>
        <taxon>Sphingomonadaceae</taxon>
        <taxon>Sphingomonas</taxon>
    </lineage>
</organism>
<keyword evidence="2" id="KW-1185">Reference proteome</keyword>
<gene>
    <name evidence="1" type="ORF">FHR19_001858</name>
</gene>
<sequence>MIIIDAQLLIAFAALLSSLAALIRVCRPRRGTERDGE</sequence>
<dbReference type="EMBL" id="JACIJJ010000002">
    <property type="protein sequence ID" value="MBB5698513.1"/>
    <property type="molecule type" value="Genomic_DNA"/>
</dbReference>
<dbReference type="Proteomes" id="UP000557739">
    <property type="component" value="Unassembled WGS sequence"/>
</dbReference>
<proteinExistence type="predicted"/>
<evidence type="ECO:0000313" key="1">
    <source>
        <dbReference type="EMBL" id="MBB5698513.1"/>
    </source>
</evidence>
<reference evidence="1 2" key="1">
    <citation type="submission" date="2020-08" db="EMBL/GenBank/DDBJ databases">
        <title>Genomic Encyclopedia of Type Strains, Phase IV (KMG-IV): sequencing the most valuable type-strain genomes for metagenomic binning, comparative biology and taxonomic classification.</title>
        <authorList>
            <person name="Goeker M."/>
        </authorList>
    </citation>
    <scope>NUCLEOTIDE SEQUENCE [LARGE SCALE GENOMIC DNA]</scope>
    <source>
        <strain evidence="1 2">DSM 27244</strain>
    </source>
</reference>
<evidence type="ECO:0000313" key="2">
    <source>
        <dbReference type="Proteomes" id="UP000557739"/>
    </source>
</evidence>
<comment type="caution">
    <text evidence="1">The sequence shown here is derived from an EMBL/GenBank/DDBJ whole genome shotgun (WGS) entry which is preliminary data.</text>
</comment>
<accession>A0A7W9AQ49</accession>
<dbReference type="AlphaFoldDB" id="A0A7W9AQ49"/>